<comment type="caution">
    <text evidence="3">The sequence shown here is derived from an EMBL/GenBank/DDBJ whole genome shotgun (WGS) entry which is preliminary data.</text>
</comment>
<evidence type="ECO:0000256" key="2">
    <source>
        <dbReference type="ARBA" id="ARBA00023242"/>
    </source>
</evidence>
<accession>A0ABR2M0J7</accession>
<dbReference type="Proteomes" id="UP001412067">
    <property type="component" value="Unassembled WGS sequence"/>
</dbReference>
<keyword evidence="4" id="KW-1185">Reference proteome</keyword>
<dbReference type="PANTHER" id="PTHR13489:SF0">
    <property type="entry name" value="MINI-CHROMOSOME MAINTENANCE COMPLEX-BINDING PROTEIN"/>
    <property type="match status" value="1"/>
</dbReference>
<sequence length="635" mass="71944">MVGPPYDCVANPHGAVRLTFEKTVAGLPEADPVAKLCGKDWGVVHLFHKFLFEEDGLSRVPILDQSSLRWIKPNTLVRFRGMVQDMLGKELYIGAFKACSTTLVNTYGCSVNLHMIELEQAKLGDISLVELRRDCEETLEDACERDPPRIEAWRRNLDCSFRLGFCWQAAGELKWTKESGDKQVQNIILMISFWIVDGEKRSAMSYIYEAMDIAKEAIINSFNEKDDKYMDVTRKDDGCIFRSVVEPMLCDRMPENMNHLDDDSFSCLVKAYDFPESYLKLNDVFEFIGIYTFDPHLVVNRSGTDDSSFDLMEDVSNYLPPSKVPRLHSLVSRKLSPQDFLSGSLALQPLPSMMREIRESLLVHLSALMGNDKVAAQFLLLHLLSRVRGKVDVVALGKLSLNLTGFTRESASVFGNRLNDTIMKLLPFSKVIPISVEYLNTAVLQPRKNNQSGRLVMGVLQLAQGTHLTIDETHLETGMLNSVGVENASLLRHLLEWQTVEYVFEYYKIDMAADVQILIFSEGKSNILPADLVLPFQPHSFDSVEEPSSEELQTWRWYLATAKSLPYSNAPEVQQILQDGIVAAMQEDRSLGYKDLSRLPTMAQLLSTSSGETSLSLEQWQNVKELERLRKERLK</sequence>
<dbReference type="EMBL" id="JBBWWR010000013">
    <property type="protein sequence ID" value="KAK8955939.1"/>
    <property type="molecule type" value="Genomic_DNA"/>
</dbReference>
<proteinExistence type="predicted"/>
<keyword evidence="2" id="KW-0539">Nucleus</keyword>
<name>A0ABR2M0J7_9ASPA</name>
<evidence type="ECO:0000313" key="4">
    <source>
        <dbReference type="Proteomes" id="UP001412067"/>
    </source>
</evidence>
<gene>
    <name evidence="3" type="primary">ETG1</name>
    <name evidence="3" type="ORF">KSP40_PGU009496</name>
</gene>
<dbReference type="InterPro" id="IPR019140">
    <property type="entry name" value="MCM_complex-bd"/>
</dbReference>
<protein>
    <submittedName>
        <fullName evidence="3">Mini-chromosome maintenance complex-binding protein</fullName>
    </submittedName>
</protein>
<evidence type="ECO:0000313" key="3">
    <source>
        <dbReference type="EMBL" id="KAK8955939.1"/>
    </source>
</evidence>
<organism evidence="3 4">
    <name type="scientific">Platanthera guangdongensis</name>
    <dbReference type="NCBI Taxonomy" id="2320717"/>
    <lineage>
        <taxon>Eukaryota</taxon>
        <taxon>Viridiplantae</taxon>
        <taxon>Streptophyta</taxon>
        <taxon>Embryophyta</taxon>
        <taxon>Tracheophyta</taxon>
        <taxon>Spermatophyta</taxon>
        <taxon>Magnoliopsida</taxon>
        <taxon>Liliopsida</taxon>
        <taxon>Asparagales</taxon>
        <taxon>Orchidaceae</taxon>
        <taxon>Orchidoideae</taxon>
        <taxon>Orchideae</taxon>
        <taxon>Orchidinae</taxon>
        <taxon>Platanthera</taxon>
    </lineage>
</organism>
<comment type="subcellular location">
    <subcellularLocation>
        <location evidence="1">Nucleus</location>
    </subcellularLocation>
</comment>
<evidence type="ECO:0000256" key="1">
    <source>
        <dbReference type="ARBA" id="ARBA00004123"/>
    </source>
</evidence>
<reference evidence="3 4" key="1">
    <citation type="journal article" date="2022" name="Nat. Plants">
        <title>Genomes of leafy and leafless Platanthera orchids illuminate the evolution of mycoheterotrophy.</title>
        <authorList>
            <person name="Li M.H."/>
            <person name="Liu K.W."/>
            <person name="Li Z."/>
            <person name="Lu H.C."/>
            <person name="Ye Q.L."/>
            <person name="Zhang D."/>
            <person name="Wang J.Y."/>
            <person name="Li Y.F."/>
            <person name="Zhong Z.M."/>
            <person name="Liu X."/>
            <person name="Yu X."/>
            <person name="Liu D.K."/>
            <person name="Tu X.D."/>
            <person name="Liu B."/>
            <person name="Hao Y."/>
            <person name="Liao X.Y."/>
            <person name="Jiang Y.T."/>
            <person name="Sun W.H."/>
            <person name="Chen J."/>
            <person name="Chen Y.Q."/>
            <person name="Ai Y."/>
            <person name="Zhai J.W."/>
            <person name="Wu S.S."/>
            <person name="Zhou Z."/>
            <person name="Hsiao Y.Y."/>
            <person name="Wu W.L."/>
            <person name="Chen Y.Y."/>
            <person name="Lin Y.F."/>
            <person name="Hsu J.L."/>
            <person name="Li C.Y."/>
            <person name="Wang Z.W."/>
            <person name="Zhao X."/>
            <person name="Zhong W.Y."/>
            <person name="Ma X.K."/>
            <person name="Ma L."/>
            <person name="Huang J."/>
            <person name="Chen G.Z."/>
            <person name="Huang M.Z."/>
            <person name="Huang L."/>
            <person name="Peng D.H."/>
            <person name="Luo Y.B."/>
            <person name="Zou S.Q."/>
            <person name="Chen S.P."/>
            <person name="Lan S."/>
            <person name="Tsai W.C."/>
            <person name="Van de Peer Y."/>
            <person name="Liu Z.J."/>
        </authorList>
    </citation>
    <scope>NUCLEOTIDE SEQUENCE [LARGE SCALE GENOMIC DNA]</scope>
    <source>
        <strain evidence="3">Lor288</strain>
    </source>
</reference>
<dbReference type="Pfam" id="PF09739">
    <property type="entry name" value="MCM_bind"/>
    <property type="match status" value="1"/>
</dbReference>
<dbReference type="PANTHER" id="PTHR13489">
    <property type="entry name" value="MINI-CHROMOSOME MAINTENANCE COMPLEX-BINDING PROTEIN"/>
    <property type="match status" value="1"/>
</dbReference>